<proteinExistence type="predicted"/>
<protein>
    <submittedName>
        <fullName evidence="1">Uncharacterized protein</fullName>
    </submittedName>
</protein>
<gene>
    <name evidence="1" type="ORF">EUGRSUZ_K03241</name>
</gene>
<name>A0A059A7U6_EUCGR</name>
<organism evidence="1">
    <name type="scientific">Eucalyptus grandis</name>
    <name type="common">Flooded gum</name>
    <dbReference type="NCBI Taxonomy" id="71139"/>
    <lineage>
        <taxon>Eukaryota</taxon>
        <taxon>Viridiplantae</taxon>
        <taxon>Streptophyta</taxon>
        <taxon>Embryophyta</taxon>
        <taxon>Tracheophyta</taxon>
        <taxon>Spermatophyta</taxon>
        <taxon>Magnoliopsida</taxon>
        <taxon>eudicotyledons</taxon>
        <taxon>Gunneridae</taxon>
        <taxon>Pentapetalae</taxon>
        <taxon>rosids</taxon>
        <taxon>malvids</taxon>
        <taxon>Myrtales</taxon>
        <taxon>Myrtaceae</taxon>
        <taxon>Myrtoideae</taxon>
        <taxon>Eucalypteae</taxon>
        <taxon>Eucalyptus</taxon>
    </lineage>
</organism>
<dbReference type="AlphaFoldDB" id="A0A059A7U6"/>
<evidence type="ECO:0000313" key="1">
    <source>
        <dbReference type="EMBL" id="KCW49746.1"/>
    </source>
</evidence>
<reference evidence="1" key="1">
    <citation type="submission" date="2013-07" db="EMBL/GenBank/DDBJ databases">
        <title>The genome of Eucalyptus grandis.</title>
        <authorList>
            <person name="Schmutz J."/>
            <person name="Hayes R."/>
            <person name="Myburg A."/>
            <person name="Tuskan G."/>
            <person name="Grattapaglia D."/>
            <person name="Rokhsar D.S."/>
        </authorList>
    </citation>
    <scope>NUCLEOTIDE SEQUENCE</scope>
    <source>
        <tissue evidence="1">Leaf extractions</tissue>
    </source>
</reference>
<dbReference type="InParanoid" id="A0A059A7U6"/>
<dbReference type="EMBL" id="KK198763">
    <property type="protein sequence ID" value="KCW49746.1"/>
    <property type="molecule type" value="Genomic_DNA"/>
</dbReference>
<sequence>MQSSSRSRLDITQLFLGSNMTKCKLEIRPFCNHTVCEDRKQDSISQSGNNMKTLPPSQCWKELKEKGVWATLQEDWGLKFLVDLPSHDFFCLQLSRAADIDHRAFSPMAWAEIGANRPGGLWDRILATRQEKKRCQDHRCRKS</sequence>
<accession>A0A059A7U6</accession>
<dbReference type="Gramene" id="KCW49746">
    <property type="protein sequence ID" value="KCW49746"/>
    <property type="gene ID" value="EUGRSUZ_K03241"/>
</dbReference>